<dbReference type="PANTHER" id="PTHR11985:SF15">
    <property type="entry name" value="GLYCEROL-3-PHOSPHATE DEHYDROGENASE, MITOCHONDRIAL"/>
    <property type="match status" value="1"/>
</dbReference>
<dbReference type="InterPro" id="IPR036188">
    <property type="entry name" value="FAD/NAD-bd_sf"/>
</dbReference>
<evidence type="ECO:0000313" key="8">
    <source>
        <dbReference type="EMBL" id="CAK9056394.1"/>
    </source>
</evidence>
<keyword evidence="9" id="KW-1185">Reference proteome</keyword>
<reference evidence="8 9" key="1">
    <citation type="submission" date="2024-02" db="EMBL/GenBank/DDBJ databases">
        <authorList>
            <person name="Chen Y."/>
            <person name="Shah S."/>
            <person name="Dougan E. K."/>
            <person name="Thang M."/>
            <person name="Chan C."/>
        </authorList>
    </citation>
    <scope>NUCLEOTIDE SEQUENCE [LARGE SCALE GENOMIC DNA]</scope>
</reference>
<accession>A0ABP0N249</accession>
<evidence type="ECO:0000256" key="4">
    <source>
        <dbReference type="ARBA" id="ARBA00022630"/>
    </source>
</evidence>
<dbReference type="Gene3D" id="3.30.9.10">
    <property type="entry name" value="D-Amino Acid Oxidase, subunit A, domain 2"/>
    <property type="match status" value="1"/>
</dbReference>
<keyword evidence="4" id="KW-0285">Flavoprotein</keyword>
<feature type="domain" description="FAD dependent oxidoreductase" evidence="7">
    <location>
        <begin position="11"/>
        <end position="356"/>
    </location>
</feature>
<dbReference type="PRINTS" id="PR01001">
    <property type="entry name" value="FADG3PDH"/>
</dbReference>
<dbReference type="Gene3D" id="3.50.50.60">
    <property type="entry name" value="FAD/NAD(P)-binding domain"/>
    <property type="match status" value="1"/>
</dbReference>
<name>A0ABP0N249_9DINO</name>
<proteinExistence type="inferred from homology"/>
<comment type="similarity">
    <text evidence="2">Belongs to the FAD-dependent glycerol-3-phosphate dehydrogenase family.</text>
</comment>
<keyword evidence="5" id="KW-0274">FAD</keyword>
<evidence type="ECO:0000256" key="1">
    <source>
        <dbReference type="ARBA" id="ARBA00001974"/>
    </source>
</evidence>
<evidence type="ECO:0000256" key="6">
    <source>
        <dbReference type="ARBA" id="ARBA00023002"/>
    </source>
</evidence>
<evidence type="ECO:0000256" key="3">
    <source>
        <dbReference type="ARBA" id="ARBA00013029"/>
    </source>
</evidence>
<evidence type="ECO:0000313" key="9">
    <source>
        <dbReference type="Proteomes" id="UP001642464"/>
    </source>
</evidence>
<dbReference type="InterPro" id="IPR000447">
    <property type="entry name" value="G3P_DH_FAD-dep"/>
</dbReference>
<dbReference type="EC" id="1.1.5.3" evidence="3"/>
<dbReference type="Gene3D" id="1.10.8.870">
    <property type="entry name" value="Alpha-glycerophosphate oxidase, cap domain"/>
    <property type="match status" value="1"/>
</dbReference>
<comment type="cofactor">
    <cofactor evidence="1">
        <name>FAD</name>
        <dbReference type="ChEBI" id="CHEBI:57692"/>
    </cofactor>
</comment>
<dbReference type="EMBL" id="CAXAMM010025080">
    <property type="protein sequence ID" value="CAK9056394.1"/>
    <property type="molecule type" value="Genomic_DNA"/>
</dbReference>
<dbReference type="InterPro" id="IPR006076">
    <property type="entry name" value="FAD-dep_OxRdtase"/>
</dbReference>
<protein>
    <recommendedName>
        <fullName evidence="3">glycerol-3-phosphate dehydrogenase</fullName>
        <ecNumber evidence="3">1.1.5.3</ecNumber>
    </recommendedName>
</protein>
<dbReference type="SUPFAM" id="SSF51905">
    <property type="entry name" value="FAD/NAD(P)-binding domain"/>
    <property type="match status" value="1"/>
</dbReference>
<dbReference type="PANTHER" id="PTHR11985">
    <property type="entry name" value="GLYCEROL-3-PHOSPHATE DEHYDROGENASE"/>
    <property type="match status" value="1"/>
</dbReference>
<dbReference type="Pfam" id="PF01266">
    <property type="entry name" value="DAO"/>
    <property type="match status" value="1"/>
</dbReference>
<evidence type="ECO:0000259" key="7">
    <source>
        <dbReference type="Pfam" id="PF01266"/>
    </source>
</evidence>
<dbReference type="InterPro" id="IPR038299">
    <property type="entry name" value="DAO_C_sf"/>
</dbReference>
<dbReference type="Proteomes" id="UP001642464">
    <property type="component" value="Unassembled WGS sequence"/>
</dbReference>
<comment type="caution">
    <text evidence="8">The sequence shown here is derived from an EMBL/GenBank/DDBJ whole genome shotgun (WGS) entry which is preliminary data.</text>
</comment>
<gene>
    <name evidence="8" type="ORF">SCF082_LOCUS30393</name>
</gene>
<sequence length="562" mass="63421">MVAVKTDDRPILILGAGINGAALARELILNDFPVCVVDQGDLAGGTTAWSSRLIHGGLRYLEYSEFDLVRESLRERNLLLKLAPQFVRPLRLYVPTSNRFGGLATSLRKFFHFQRKKPSKRDIDRGLWLIRMGLHFYDAYAQDEVDPEQYRWLCSYSDAQIVFPERFVAALLTDAAEEAQRRGISFEMFNYHEARLDGRQVTIRARDNKTPGEEEASTGPVVREFEPVAIVNATGAWVDLTLKRLKIPSRRLMGGTKGSHFVTSHQGLRDALKGQGIYAEAADDRPVFVLPLGKDYTLVGTTDVRYTGNPGKAIPTDEELDYLVDTVNHIVPGTPLTRDDIDFHYAGVRPLPYTDATTTASITRRHWLERADHAEVPTYSVIGGKLTTCRSLAEESAHELAKVLRPDSPYEAKSIDRPIPGGEDYPSNKAELEATWEKLAAESCFDPQQIESMWLLCGTRVRKFLAQDGQLSSELLVGTDLPLDFVRWSIRHEWVRRVDDLVERRLMLLYQPSLSEATLRRLGDLLIEERGISQEEADSQVQATIDRLRDHFGKRLTATAIE</sequence>
<evidence type="ECO:0000256" key="2">
    <source>
        <dbReference type="ARBA" id="ARBA00007330"/>
    </source>
</evidence>
<organism evidence="8 9">
    <name type="scientific">Durusdinium trenchii</name>
    <dbReference type="NCBI Taxonomy" id="1381693"/>
    <lineage>
        <taxon>Eukaryota</taxon>
        <taxon>Sar</taxon>
        <taxon>Alveolata</taxon>
        <taxon>Dinophyceae</taxon>
        <taxon>Suessiales</taxon>
        <taxon>Symbiodiniaceae</taxon>
        <taxon>Durusdinium</taxon>
    </lineage>
</organism>
<evidence type="ECO:0000256" key="5">
    <source>
        <dbReference type="ARBA" id="ARBA00022827"/>
    </source>
</evidence>
<keyword evidence="6" id="KW-0560">Oxidoreductase</keyword>